<reference evidence="2" key="1">
    <citation type="submission" date="2014-11" db="EMBL/GenBank/DDBJ databases">
        <authorList>
            <person name="Otto D Thomas"/>
            <person name="Naeem Raeece"/>
        </authorList>
    </citation>
    <scope>NUCLEOTIDE SEQUENCE</scope>
</reference>
<proteinExistence type="predicted"/>
<gene>
    <name evidence="2" type="ORF">Cvel_8802</name>
</gene>
<evidence type="ECO:0000313" key="2">
    <source>
        <dbReference type="EMBL" id="CEM48373.1"/>
    </source>
</evidence>
<keyword evidence="1" id="KW-0812">Transmembrane</keyword>
<sequence>MLTYALQNSCRSVEGCKLGAGMVRVIVEDGRTNGEWGRLSRGATGGLKEVMQGVDGRTGWLDTPASLEWALVSGPSRLTIVFGCVVLFQALFRMVGLVLTVRALLRRLTVTRTGPRVASGRTTR</sequence>
<dbReference type="PhylomeDB" id="A0A0G4HVD5"/>
<dbReference type="AlphaFoldDB" id="A0A0G4HVD5"/>
<dbReference type="VEuPathDB" id="CryptoDB:Cvel_8802"/>
<name>A0A0G4HVD5_9ALVE</name>
<keyword evidence="1" id="KW-1133">Transmembrane helix</keyword>
<dbReference type="EMBL" id="CDMZ01004013">
    <property type="protein sequence ID" value="CEM48373.1"/>
    <property type="molecule type" value="Genomic_DNA"/>
</dbReference>
<keyword evidence="1" id="KW-0472">Membrane</keyword>
<feature type="transmembrane region" description="Helical" evidence="1">
    <location>
        <begin position="80"/>
        <end position="105"/>
    </location>
</feature>
<protein>
    <submittedName>
        <fullName evidence="2">Uncharacterized protein</fullName>
    </submittedName>
</protein>
<organism evidence="2">
    <name type="scientific">Chromera velia CCMP2878</name>
    <dbReference type="NCBI Taxonomy" id="1169474"/>
    <lineage>
        <taxon>Eukaryota</taxon>
        <taxon>Sar</taxon>
        <taxon>Alveolata</taxon>
        <taxon>Colpodellida</taxon>
        <taxon>Chromeraceae</taxon>
        <taxon>Chromera</taxon>
    </lineage>
</organism>
<accession>A0A0G4HVD5</accession>
<evidence type="ECO:0000256" key="1">
    <source>
        <dbReference type="SAM" id="Phobius"/>
    </source>
</evidence>